<reference evidence="2 3" key="1">
    <citation type="submission" date="2021-03" db="EMBL/GenBank/DDBJ databases">
        <title>novel species isolated from a fishpond in China.</title>
        <authorList>
            <person name="Lu H."/>
            <person name="Cai Z."/>
        </authorList>
    </citation>
    <scope>NUCLEOTIDE SEQUENCE [LARGE SCALE GENOMIC DNA]</scope>
    <source>
        <strain evidence="2 3">Y57</strain>
    </source>
</reference>
<dbReference type="InterPro" id="IPR001584">
    <property type="entry name" value="Integrase_cat-core"/>
</dbReference>
<sequence>DTSQQRAAHLLPWVHHYNWHRLHASLGYLPPISRAPLSLNNVLGLHS</sequence>
<evidence type="ECO:0000259" key="1">
    <source>
        <dbReference type="Pfam" id="PF13683"/>
    </source>
</evidence>
<organism evidence="2 3">
    <name type="scientific">Bowmanella yangjiangensis</name>
    <dbReference type="NCBI Taxonomy" id="2811230"/>
    <lineage>
        <taxon>Bacteria</taxon>
        <taxon>Pseudomonadati</taxon>
        <taxon>Pseudomonadota</taxon>
        <taxon>Gammaproteobacteria</taxon>
        <taxon>Alteromonadales</taxon>
        <taxon>Alteromonadaceae</taxon>
        <taxon>Bowmanella</taxon>
    </lineage>
</organism>
<name>A0ABS3CZD4_9ALTE</name>
<dbReference type="RefSeq" id="WP_206596385.1">
    <property type="nucleotide sequence ID" value="NZ_JAFKCS010000069.1"/>
</dbReference>
<dbReference type="Proteomes" id="UP000663992">
    <property type="component" value="Unassembled WGS sequence"/>
</dbReference>
<evidence type="ECO:0000313" key="2">
    <source>
        <dbReference type="EMBL" id="MBN7822453.1"/>
    </source>
</evidence>
<feature type="domain" description="Integrase catalytic" evidence="1">
    <location>
        <begin position="3"/>
        <end position="31"/>
    </location>
</feature>
<proteinExistence type="predicted"/>
<evidence type="ECO:0000313" key="3">
    <source>
        <dbReference type="Proteomes" id="UP000663992"/>
    </source>
</evidence>
<feature type="non-terminal residue" evidence="2">
    <location>
        <position position="1"/>
    </location>
</feature>
<dbReference type="EMBL" id="JAFKCS010000069">
    <property type="protein sequence ID" value="MBN7822453.1"/>
    <property type="molecule type" value="Genomic_DNA"/>
</dbReference>
<gene>
    <name evidence="2" type="ORF">J0A65_21500</name>
</gene>
<keyword evidence="3" id="KW-1185">Reference proteome</keyword>
<accession>A0ABS3CZD4</accession>
<comment type="caution">
    <text evidence="2">The sequence shown here is derived from an EMBL/GenBank/DDBJ whole genome shotgun (WGS) entry which is preliminary data.</text>
</comment>
<dbReference type="Pfam" id="PF13683">
    <property type="entry name" value="rve_3"/>
    <property type="match status" value="1"/>
</dbReference>
<protein>
    <submittedName>
        <fullName evidence="2">Transposase</fullName>
    </submittedName>
</protein>